<dbReference type="EMBL" id="JAGHKP010000002">
    <property type="protein sequence ID" value="MBO9152540.1"/>
    <property type="molecule type" value="Genomic_DNA"/>
</dbReference>
<evidence type="ECO:0000256" key="9">
    <source>
        <dbReference type="ARBA" id="ARBA00022723"/>
    </source>
</evidence>
<dbReference type="Pfam" id="PF02518">
    <property type="entry name" value="HATPase_c"/>
    <property type="match status" value="1"/>
</dbReference>
<evidence type="ECO:0000256" key="10">
    <source>
        <dbReference type="ARBA" id="ARBA00022777"/>
    </source>
</evidence>
<dbReference type="EC" id="2.7.13.3" evidence="4"/>
<dbReference type="PANTHER" id="PTHR24421">
    <property type="entry name" value="NITRATE/NITRITE SENSOR PROTEIN NARX-RELATED"/>
    <property type="match status" value="1"/>
</dbReference>
<dbReference type="RefSeq" id="WP_209145528.1">
    <property type="nucleotide sequence ID" value="NZ_JAGHKP010000002.1"/>
</dbReference>
<dbReference type="PROSITE" id="PS50109">
    <property type="entry name" value="HIS_KIN"/>
    <property type="match status" value="1"/>
</dbReference>
<comment type="caution">
    <text evidence="18">The sequence shown here is derived from an EMBL/GenBank/DDBJ whole genome shotgun (WGS) entry which is preliminary data.</text>
</comment>
<proteinExistence type="predicted"/>
<evidence type="ECO:0000256" key="7">
    <source>
        <dbReference type="ARBA" id="ARBA00022490"/>
    </source>
</evidence>
<accession>A0ABS3YCY0</accession>
<dbReference type="PANTHER" id="PTHR24421:SF58">
    <property type="entry name" value="SIGNAL TRANSDUCTION HISTIDINE-PROTEIN KINASE_PHOSPHATASE UHPB"/>
    <property type="match status" value="1"/>
</dbReference>
<protein>
    <recommendedName>
        <fullName evidence="5">Oxygen sensor histidine kinase NreB</fullName>
        <ecNumber evidence="4">2.7.13.3</ecNumber>
    </recommendedName>
    <alternativeName>
        <fullName evidence="15">Nitrogen regulation protein B</fullName>
    </alternativeName>
</protein>
<evidence type="ECO:0000313" key="18">
    <source>
        <dbReference type="EMBL" id="MBO9152540.1"/>
    </source>
</evidence>
<feature type="transmembrane region" description="Helical" evidence="16">
    <location>
        <begin position="162"/>
        <end position="179"/>
    </location>
</feature>
<gene>
    <name evidence="18" type="ORF">J7I43_09990</name>
</gene>
<evidence type="ECO:0000256" key="1">
    <source>
        <dbReference type="ARBA" id="ARBA00000085"/>
    </source>
</evidence>
<keyword evidence="7" id="KW-0963">Cytoplasm</keyword>
<dbReference type="InterPro" id="IPR036890">
    <property type="entry name" value="HATPase_C_sf"/>
</dbReference>
<keyword evidence="6" id="KW-0004">4Fe-4S</keyword>
<keyword evidence="19" id="KW-1185">Reference proteome</keyword>
<name>A0ABS3YCY0_9BACT</name>
<keyword evidence="16" id="KW-0472">Membrane</keyword>
<feature type="transmembrane region" description="Helical" evidence="16">
    <location>
        <begin position="126"/>
        <end position="142"/>
    </location>
</feature>
<evidence type="ECO:0000259" key="17">
    <source>
        <dbReference type="PROSITE" id="PS50109"/>
    </source>
</evidence>
<evidence type="ECO:0000256" key="12">
    <source>
        <dbReference type="ARBA" id="ARBA00023012"/>
    </source>
</evidence>
<dbReference type="InterPro" id="IPR004358">
    <property type="entry name" value="Sig_transdc_His_kin-like_C"/>
</dbReference>
<feature type="transmembrane region" description="Helical" evidence="16">
    <location>
        <begin position="220"/>
        <end position="237"/>
    </location>
</feature>
<evidence type="ECO:0000256" key="2">
    <source>
        <dbReference type="ARBA" id="ARBA00001966"/>
    </source>
</evidence>
<keyword evidence="11" id="KW-0408">Iron</keyword>
<dbReference type="Pfam" id="PF07730">
    <property type="entry name" value="HisKA_3"/>
    <property type="match status" value="1"/>
</dbReference>
<evidence type="ECO:0000256" key="14">
    <source>
        <dbReference type="ARBA" id="ARBA00024827"/>
    </source>
</evidence>
<evidence type="ECO:0000256" key="3">
    <source>
        <dbReference type="ARBA" id="ARBA00004496"/>
    </source>
</evidence>
<keyword evidence="8" id="KW-0808">Transferase</keyword>
<keyword evidence="10 18" id="KW-0418">Kinase</keyword>
<dbReference type="Gene3D" id="1.20.5.1930">
    <property type="match status" value="1"/>
</dbReference>
<feature type="transmembrane region" description="Helical" evidence="16">
    <location>
        <begin position="191"/>
        <end position="208"/>
    </location>
</feature>
<feature type="transmembrane region" description="Helical" evidence="16">
    <location>
        <begin position="274"/>
        <end position="295"/>
    </location>
</feature>
<reference evidence="19" key="1">
    <citation type="submission" date="2021-03" db="EMBL/GenBank/DDBJ databases">
        <title>Assistant Professor.</title>
        <authorList>
            <person name="Huq M.A."/>
        </authorList>
    </citation>
    <scope>NUCLEOTIDE SEQUENCE [LARGE SCALE GENOMIC DNA]</scope>
    <source>
        <strain evidence="19">MAH-28</strain>
    </source>
</reference>
<evidence type="ECO:0000256" key="6">
    <source>
        <dbReference type="ARBA" id="ARBA00022485"/>
    </source>
</evidence>
<keyword evidence="16" id="KW-1133">Transmembrane helix</keyword>
<feature type="domain" description="Histidine kinase" evidence="17">
    <location>
        <begin position="337"/>
        <end position="525"/>
    </location>
</feature>
<dbReference type="SUPFAM" id="SSF55874">
    <property type="entry name" value="ATPase domain of HSP90 chaperone/DNA topoisomerase II/histidine kinase"/>
    <property type="match status" value="1"/>
</dbReference>
<dbReference type="CDD" id="cd16917">
    <property type="entry name" value="HATPase_UhpB-NarQ-NarX-like"/>
    <property type="match status" value="1"/>
</dbReference>
<dbReference type="GO" id="GO:0016301">
    <property type="term" value="F:kinase activity"/>
    <property type="evidence" value="ECO:0007669"/>
    <property type="project" value="UniProtKB-KW"/>
</dbReference>
<evidence type="ECO:0000313" key="19">
    <source>
        <dbReference type="Proteomes" id="UP000679126"/>
    </source>
</evidence>
<keyword evidence="12" id="KW-0902">Two-component regulatory system</keyword>
<comment type="cofactor">
    <cofactor evidence="2">
        <name>[4Fe-4S] cluster</name>
        <dbReference type="ChEBI" id="CHEBI:49883"/>
    </cofactor>
</comment>
<dbReference type="InterPro" id="IPR050482">
    <property type="entry name" value="Sensor_HK_TwoCompSys"/>
</dbReference>
<evidence type="ECO:0000256" key="8">
    <source>
        <dbReference type="ARBA" id="ARBA00022679"/>
    </source>
</evidence>
<dbReference type="PRINTS" id="PR00344">
    <property type="entry name" value="BCTRLSENSOR"/>
</dbReference>
<sequence>MKNFVFLITLYLFLPLMQARGTLVSAKAPSCTLSHPLLLQDAGGRPATTSTAALRVQFTPSLLSIIAPGHTSAASYLPRLPIKAVTTGSVYESNRRDFVNGLFYGLLAALMIYNLFIFVSLRDATYLFYVAYILFSGLHQLVRDGYLADFPPIASWLDHGSITLPPAMIFGVFFTNAFLQTARNAQRIHRLRGGLILYLAALPFLYRSGNSAAGRFLLEAGMYGTWMYWIAAGIVSYRNGFKPALYYIAGFGMLIVFSMLFNLEEHGLVNDTPFIALTSQTGAALQAVILSFALAGKINFYKREKELLQHEALRQASAFSRELIKMQEHERKRIASELHDSVGQQLILVKNKALLLRNKTGDPGLQHMAGGISGNVADTIQEIRNISYSLRPYQMDMLGLSQSIQSLADETGDSANVVMETGIDNIDGLFSKEHEMNIYRIVQELLNNMVKHSGATLCTVRVHRAVWVMKVIVTDNGKGIQHNAGNPGFGLFGIRERAQLMGGHVTIHQPAGHGTAISVDIPISYYESN</sequence>
<keyword evidence="9" id="KW-0479">Metal-binding</keyword>
<comment type="function">
    <text evidence="14">Member of the two-component regulatory system NreB/NreC involved in the control of dissimilatory nitrate/nitrite reduction in response to oxygen. NreB functions as a direct oxygen sensor histidine kinase which is autophosphorylated, in the absence of oxygen, probably at the conserved histidine residue, and transfers its phosphate group probably to a conserved aspartate residue of NreC. NreB/NreC activates the expression of the nitrate (narGHJI) and nitrite (nir) reductase operons, as well as the putative nitrate transporter gene narT.</text>
</comment>
<feature type="transmembrane region" description="Helical" evidence="16">
    <location>
        <begin position="101"/>
        <end position="119"/>
    </location>
</feature>
<dbReference type="Pfam" id="PF07695">
    <property type="entry name" value="7TMR-DISM_7TM"/>
    <property type="match status" value="1"/>
</dbReference>
<evidence type="ECO:0000256" key="5">
    <source>
        <dbReference type="ARBA" id="ARBA00017322"/>
    </source>
</evidence>
<evidence type="ECO:0000256" key="16">
    <source>
        <dbReference type="SAM" id="Phobius"/>
    </source>
</evidence>
<dbReference type="Proteomes" id="UP000679126">
    <property type="component" value="Unassembled WGS sequence"/>
</dbReference>
<dbReference type="InterPro" id="IPR005467">
    <property type="entry name" value="His_kinase_dom"/>
</dbReference>
<dbReference type="SMART" id="SM00387">
    <property type="entry name" value="HATPase_c"/>
    <property type="match status" value="1"/>
</dbReference>
<keyword evidence="16" id="KW-0812">Transmembrane</keyword>
<evidence type="ECO:0000256" key="13">
    <source>
        <dbReference type="ARBA" id="ARBA00023014"/>
    </source>
</evidence>
<feature type="transmembrane region" description="Helical" evidence="16">
    <location>
        <begin position="244"/>
        <end position="262"/>
    </location>
</feature>
<evidence type="ECO:0000256" key="4">
    <source>
        <dbReference type="ARBA" id="ARBA00012438"/>
    </source>
</evidence>
<dbReference type="InterPro" id="IPR003594">
    <property type="entry name" value="HATPase_dom"/>
</dbReference>
<keyword evidence="13" id="KW-0411">Iron-sulfur</keyword>
<dbReference type="Gene3D" id="3.30.565.10">
    <property type="entry name" value="Histidine kinase-like ATPase, C-terminal domain"/>
    <property type="match status" value="1"/>
</dbReference>
<evidence type="ECO:0000256" key="15">
    <source>
        <dbReference type="ARBA" id="ARBA00030800"/>
    </source>
</evidence>
<comment type="catalytic activity">
    <reaction evidence="1">
        <text>ATP + protein L-histidine = ADP + protein N-phospho-L-histidine.</text>
        <dbReference type="EC" id="2.7.13.3"/>
    </reaction>
</comment>
<dbReference type="InterPro" id="IPR011623">
    <property type="entry name" value="7TMR_DISM_rcpt_extracell_dom1"/>
</dbReference>
<organism evidence="18 19">
    <name type="scientific">Chitinophaga chungangae</name>
    <dbReference type="NCBI Taxonomy" id="2821488"/>
    <lineage>
        <taxon>Bacteria</taxon>
        <taxon>Pseudomonadati</taxon>
        <taxon>Bacteroidota</taxon>
        <taxon>Chitinophagia</taxon>
        <taxon>Chitinophagales</taxon>
        <taxon>Chitinophagaceae</taxon>
        <taxon>Chitinophaga</taxon>
    </lineage>
</organism>
<evidence type="ECO:0000256" key="11">
    <source>
        <dbReference type="ARBA" id="ARBA00023004"/>
    </source>
</evidence>
<comment type="subcellular location">
    <subcellularLocation>
        <location evidence="3">Cytoplasm</location>
    </subcellularLocation>
</comment>
<dbReference type="InterPro" id="IPR011712">
    <property type="entry name" value="Sig_transdc_His_kin_sub3_dim/P"/>
</dbReference>